<dbReference type="AlphaFoldDB" id="A0A2N0PR05"/>
<dbReference type="PROSITE" id="PS50158">
    <property type="entry name" value="ZF_CCHC"/>
    <property type="match status" value="1"/>
</dbReference>
<reference evidence="4 5" key="2">
    <citation type="submission" date="2017-09" db="EMBL/GenBank/DDBJ databases">
        <title>Extensive intraspecific genome diversity in a model arbuscular mycorrhizal fungus.</title>
        <authorList>
            <person name="Chen E.C."/>
            <person name="Morin E."/>
            <person name="Beaudet D."/>
            <person name="Noel J."/>
            <person name="Ndikumana S."/>
            <person name="Charron P."/>
            <person name="St-Onge C."/>
            <person name="Giorgi J."/>
            <person name="Grigoriev I.V."/>
            <person name="Roux C."/>
            <person name="Martin F.M."/>
            <person name="Corradi N."/>
        </authorList>
    </citation>
    <scope>NUCLEOTIDE SEQUENCE [LARGE SCALE GENOMIC DNA]</scope>
    <source>
        <strain evidence="4 5">A5</strain>
    </source>
</reference>
<protein>
    <recommendedName>
        <fullName evidence="3">CCHC-type domain-containing protein</fullName>
    </recommendedName>
</protein>
<organism evidence="4 5">
    <name type="scientific">Rhizophagus irregularis</name>
    <dbReference type="NCBI Taxonomy" id="588596"/>
    <lineage>
        <taxon>Eukaryota</taxon>
        <taxon>Fungi</taxon>
        <taxon>Fungi incertae sedis</taxon>
        <taxon>Mucoromycota</taxon>
        <taxon>Glomeromycotina</taxon>
        <taxon>Glomeromycetes</taxon>
        <taxon>Glomerales</taxon>
        <taxon>Glomeraceae</taxon>
        <taxon>Rhizophagus</taxon>
    </lineage>
</organism>
<dbReference type="VEuPathDB" id="FungiDB:RhiirA1_388254"/>
<feature type="domain" description="CCHC-type" evidence="3">
    <location>
        <begin position="533"/>
        <end position="548"/>
    </location>
</feature>
<accession>A0A2N0PR05</accession>
<dbReference type="EMBL" id="LLXJ01000474">
    <property type="protein sequence ID" value="PKC09263.1"/>
    <property type="molecule type" value="Genomic_DNA"/>
</dbReference>
<evidence type="ECO:0000313" key="5">
    <source>
        <dbReference type="Proteomes" id="UP000232722"/>
    </source>
</evidence>
<evidence type="ECO:0000259" key="3">
    <source>
        <dbReference type="PROSITE" id="PS50158"/>
    </source>
</evidence>
<dbReference type="VEuPathDB" id="FungiDB:RhiirFUN_003080"/>
<dbReference type="VEuPathDB" id="FungiDB:FUN_003643"/>
<keyword evidence="1" id="KW-0479">Metal-binding</keyword>
<gene>
    <name evidence="4" type="ORF">RhiirA5_375607</name>
</gene>
<dbReference type="GO" id="GO:0003676">
    <property type="term" value="F:nucleic acid binding"/>
    <property type="evidence" value="ECO:0007669"/>
    <property type="project" value="InterPro"/>
</dbReference>
<dbReference type="VEuPathDB" id="FungiDB:RhiirFUN_005356"/>
<evidence type="ECO:0000256" key="2">
    <source>
        <dbReference type="SAM" id="MobiDB-lite"/>
    </source>
</evidence>
<proteinExistence type="predicted"/>
<keyword evidence="1" id="KW-0862">Zinc</keyword>
<reference evidence="4 5" key="1">
    <citation type="submission" date="2016-04" db="EMBL/GenBank/DDBJ databases">
        <title>Genome analyses suggest a sexual origin of heterokaryosis in a supposedly ancient asexual fungus.</title>
        <authorList>
            <person name="Ropars J."/>
            <person name="Sedzielewska K."/>
            <person name="Noel J."/>
            <person name="Charron P."/>
            <person name="Farinelli L."/>
            <person name="Marton T."/>
            <person name="Kruger M."/>
            <person name="Pelin A."/>
            <person name="Brachmann A."/>
            <person name="Corradi N."/>
        </authorList>
    </citation>
    <scope>NUCLEOTIDE SEQUENCE [LARGE SCALE GENOMIC DNA]</scope>
    <source>
        <strain evidence="4 5">A5</strain>
    </source>
</reference>
<keyword evidence="1" id="KW-0863">Zinc-finger</keyword>
<dbReference type="InterPro" id="IPR001878">
    <property type="entry name" value="Znf_CCHC"/>
</dbReference>
<dbReference type="Proteomes" id="UP000232722">
    <property type="component" value="Unassembled WGS sequence"/>
</dbReference>
<dbReference type="VEuPathDB" id="FungiDB:RhiirA1_429238"/>
<feature type="region of interest" description="Disordered" evidence="2">
    <location>
        <begin position="480"/>
        <end position="523"/>
    </location>
</feature>
<dbReference type="VEuPathDB" id="FungiDB:FUN_016530"/>
<evidence type="ECO:0000256" key="1">
    <source>
        <dbReference type="PROSITE-ProRule" id="PRU00047"/>
    </source>
</evidence>
<feature type="compositionally biased region" description="Basic residues" evidence="2">
    <location>
        <begin position="501"/>
        <end position="517"/>
    </location>
</feature>
<dbReference type="GO" id="GO:0008270">
    <property type="term" value="F:zinc ion binding"/>
    <property type="evidence" value="ECO:0007669"/>
    <property type="project" value="UniProtKB-KW"/>
</dbReference>
<feature type="compositionally biased region" description="Acidic residues" evidence="2">
    <location>
        <begin position="480"/>
        <end position="491"/>
    </location>
</feature>
<comment type="caution">
    <text evidence="4">The sequence shown here is derived from an EMBL/GenBank/DDBJ whole genome shotgun (WGS) entry which is preliminary data.</text>
</comment>
<sequence>MNEEILEPIVNEDESNLLNNDEHTSLYSGKKFHTLEECENFLDKWSKQQGFHLIKDRVTCEAGVVRRRTLICAHSRTYEPHSTKDTTTKKLNCPFFVNISCPKSRNPNGFVFVNKINEHHNHPLNQAMIEFEDRKKFTPEMMDDIKFMTIHCKFGATSQRKFLEGKFPLHPIYSKDLYAAINKFRPTRGMIASSRVESVNTCLKRLLHNSNVPLCDLMTEIQRLLDMQDKENEYNYWRLSIPCLRNQTNTNFLFTRVDQCLNQFLTPTILKVHHDEMRQSLYYTANLVEDIRIDQIDELAEISELTDKNSNKISEIDLPQATLKQIIQFVGSHNIKEIWAINVGNSLKIKHYVCYYKTETTSVLVFQSYKLFIPSRWYNIGKNGLQEPFLIADKFMQEDQYITYDSKANLCLFNQYNNEFCEERLTVLDQQIIYSKLHGMYKKALNKALKNSSKSEELINLLQEFAEDEDDSQMDQIFEEDTSDKENEENVESSVPILQNPRKKRGKGRPVGTKRFKSSCEVSRTKTKMQRHCKQCGKVGHYQKNCKEKTTK</sequence>
<evidence type="ECO:0000313" key="4">
    <source>
        <dbReference type="EMBL" id="PKC09263.1"/>
    </source>
</evidence>
<name>A0A2N0PR05_9GLOM</name>
<dbReference type="PANTHER" id="PTHR47718">
    <property type="entry name" value="OS01G0519700 PROTEIN"/>
    <property type="match status" value="1"/>
</dbReference>